<proteinExistence type="predicted"/>
<keyword evidence="1" id="KW-1133">Transmembrane helix</keyword>
<evidence type="ECO:0000256" key="1">
    <source>
        <dbReference type="SAM" id="Phobius"/>
    </source>
</evidence>
<name>A0ABT0DDQ1_9HYPH</name>
<evidence type="ECO:0000259" key="2">
    <source>
        <dbReference type="Pfam" id="PF13387"/>
    </source>
</evidence>
<feature type="transmembrane region" description="Helical" evidence="1">
    <location>
        <begin position="54"/>
        <end position="72"/>
    </location>
</feature>
<evidence type="ECO:0000313" key="3">
    <source>
        <dbReference type="EMBL" id="MCK0197882.1"/>
    </source>
</evidence>
<accession>A0ABT0DDQ1</accession>
<feature type="transmembrane region" description="Helical" evidence="1">
    <location>
        <begin position="26"/>
        <end position="48"/>
    </location>
</feature>
<organism evidence="3 4">
    <name type="scientific">Ancylobacter crimeensis</name>
    <dbReference type="NCBI Taxonomy" id="2579147"/>
    <lineage>
        <taxon>Bacteria</taxon>
        <taxon>Pseudomonadati</taxon>
        <taxon>Pseudomonadota</taxon>
        <taxon>Alphaproteobacteria</taxon>
        <taxon>Hyphomicrobiales</taxon>
        <taxon>Xanthobacteraceae</taxon>
        <taxon>Ancylobacter</taxon>
    </lineage>
</organism>
<keyword evidence="1" id="KW-0472">Membrane</keyword>
<reference evidence="3 4" key="1">
    <citation type="submission" date="2022-04" db="EMBL/GenBank/DDBJ databases">
        <authorList>
            <person name="Grouzdev D.S."/>
            <person name="Pantiukh K.S."/>
            <person name="Krutkina M.S."/>
        </authorList>
    </citation>
    <scope>NUCLEOTIDE SEQUENCE [LARGE SCALE GENOMIC DNA]</scope>
    <source>
        <strain evidence="3 4">6x-1</strain>
    </source>
</reference>
<feature type="transmembrane region" description="Helical" evidence="1">
    <location>
        <begin position="77"/>
        <end position="96"/>
    </location>
</feature>
<sequence>MSPGVQGAPPEAQSAHGGAAGWWRSVASCVFFSVLACVLLWSCGALWFQVVPDWRIPALVGAMAVALAIGWLGWRHLLAGSVALGLAVLLLAAWWSTILPSNDREWAPDVAHGVTGEVEGEDVTLHDVRFFDWHSADEGTPRWETRYYHLDQLQGVELFSSVWSNPAIAHTLIGFVFADGARVVFSAEVRRGRDQAFSEIGGFFKAFELVLIAADPDDIIRLRTDLRRERVSRFALDLTREQSRALFLSYVAMGNRLAAAPEFYQTLTTNCTTVIFKLARMIDPGIPRDWRILVSGYLPDYLYDHDIIRTDLPLDEVKRQAVIAPGTRWTPAAP</sequence>
<keyword evidence="4" id="KW-1185">Reference proteome</keyword>
<dbReference type="Proteomes" id="UP001203284">
    <property type="component" value="Unassembled WGS sequence"/>
</dbReference>
<protein>
    <submittedName>
        <fullName evidence="3">DUF4105 domain-containing protein</fullName>
    </submittedName>
</protein>
<feature type="domain" description="Lnb N-terminal periplasmic" evidence="2">
    <location>
        <begin position="140"/>
        <end position="295"/>
    </location>
</feature>
<dbReference type="Pfam" id="PF13387">
    <property type="entry name" value="Lnb_N"/>
    <property type="match status" value="1"/>
</dbReference>
<gene>
    <name evidence="3" type="ORF">MWN34_13285</name>
</gene>
<dbReference type="EMBL" id="JALKCH010000008">
    <property type="protein sequence ID" value="MCK0197882.1"/>
    <property type="molecule type" value="Genomic_DNA"/>
</dbReference>
<dbReference type="InterPro" id="IPR025178">
    <property type="entry name" value="Lnb_N"/>
</dbReference>
<keyword evidence="1" id="KW-0812">Transmembrane</keyword>
<evidence type="ECO:0000313" key="4">
    <source>
        <dbReference type="Proteomes" id="UP001203284"/>
    </source>
</evidence>
<dbReference type="RefSeq" id="WP_247029780.1">
    <property type="nucleotide sequence ID" value="NZ_JALKCH010000008.1"/>
</dbReference>
<comment type="caution">
    <text evidence="3">The sequence shown here is derived from an EMBL/GenBank/DDBJ whole genome shotgun (WGS) entry which is preliminary data.</text>
</comment>